<dbReference type="Pfam" id="PF00535">
    <property type="entry name" value="Glycos_transf_2"/>
    <property type="match status" value="1"/>
</dbReference>
<feature type="domain" description="Glycosyltransferase 2-like" evidence="1">
    <location>
        <begin position="5"/>
        <end position="168"/>
    </location>
</feature>
<keyword evidence="4" id="KW-1185">Reference proteome</keyword>
<dbReference type="InterPro" id="IPR029044">
    <property type="entry name" value="Nucleotide-diphossugar_trans"/>
</dbReference>
<protein>
    <submittedName>
        <fullName evidence="2">Glycosyl transferase family 2</fullName>
    </submittedName>
    <submittedName>
        <fullName evidence="3">Glycosyltransferase</fullName>
        <ecNumber evidence="3">2.4.-.-</ecNumber>
    </submittedName>
</protein>
<dbReference type="KEGG" id="asq:AVL57_14950"/>
<keyword evidence="3" id="KW-0328">Glycosyltransferase</keyword>
<dbReference type="EMBL" id="CP013926">
    <property type="protein sequence ID" value="AMJ75146.1"/>
    <property type="molecule type" value="Genomic_DNA"/>
</dbReference>
<dbReference type="EC" id="2.4.-.-" evidence="3"/>
<accession>A0AAW7Z048</accession>
<dbReference type="InterPro" id="IPR050834">
    <property type="entry name" value="Glycosyltransf_2"/>
</dbReference>
<dbReference type="AlphaFoldDB" id="A0AAW7Z048"/>
<dbReference type="Proteomes" id="UP000056750">
    <property type="component" value="Chromosome"/>
</dbReference>
<evidence type="ECO:0000259" key="1">
    <source>
        <dbReference type="Pfam" id="PF00535"/>
    </source>
</evidence>
<dbReference type="PANTHER" id="PTHR43685:SF3">
    <property type="entry name" value="SLR2126 PROTEIN"/>
    <property type="match status" value="1"/>
</dbReference>
<organism evidence="3 5">
    <name type="scientific">Alteromonas stellipolaris</name>
    <dbReference type="NCBI Taxonomy" id="233316"/>
    <lineage>
        <taxon>Bacteria</taxon>
        <taxon>Pseudomonadati</taxon>
        <taxon>Pseudomonadota</taxon>
        <taxon>Gammaproteobacteria</taxon>
        <taxon>Alteromonadales</taxon>
        <taxon>Alteromonadaceae</taxon>
        <taxon>Alteromonas/Salinimonas group</taxon>
        <taxon>Alteromonas</taxon>
    </lineage>
</organism>
<evidence type="ECO:0000313" key="5">
    <source>
        <dbReference type="Proteomes" id="UP001170717"/>
    </source>
</evidence>
<evidence type="ECO:0000313" key="2">
    <source>
        <dbReference type="EMBL" id="AMJ75146.1"/>
    </source>
</evidence>
<sequence length="307" mass="34721">MEKVTIAIITCKRPIWLARLLDALQEQVFTESIVPSILVVDNACDEETKEVVEQRRSGCIPIHYDVEKQAGIVYARNKCVSITTSMNSDYLIFIDDDEWPKDNTWASDLVLSAKRYTADIVTSHVISVDEAGKQNWATEILYPAPDQSEGQEISVFYTNNLLLSKRVLVEMSPCFDERFAMTGASDYHFALKCTHAGFKCIYTDAPVVEEMPSSRKNIKWFCRRGFRSGIGFTRSHIFEESLIKAVLKSLVYSLVRVLRGVLLILKSLLKRNKGSLVDGLFRVCSGVGTFMGLFGVKHDEYKKIHGK</sequence>
<proteinExistence type="predicted"/>
<dbReference type="Proteomes" id="UP001170717">
    <property type="component" value="Unassembled WGS sequence"/>
</dbReference>
<name>A0AAW7Z048_9ALTE</name>
<gene>
    <name evidence="2" type="ORF">AVL57_14950</name>
    <name evidence="3" type="ORF">Q4527_10560</name>
</gene>
<dbReference type="EMBL" id="JAUOQI010000006">
    <property type="protein sequence ID" value="MDO6577836.1"/>
    <property type="molecule type" value="Genomic_DNA"/>
</dbReference>
<dbReference type="CDD" id="cd00761">
    <property type="entry name" value="Glyco_tranf_GTA_type"/>
    <property type="match status" value="1"/>
</dbReference>
<keyword evidence="3" id="KW-0808">Transferase</keyword>
<dbReference type="InterPro" id="IPR001173">
    <property type="entry name" value="Glyco_trans_2-like"/>
</dbReference>
<evidence type="ECO:0000313" key="4">
    <source>
        <dbReference type="Proteomes" id="UP000056750"/>
    </source>
</evidence>
<dbReference type="Gene3D" id="3.90.550.10">
    <property type="entry name" value="Spore Coat Polysaccharide Biosynthesis Protein SpsA, Chain A"/>
    <property type="match status" value="1"/>
</dbReference>
<dbReference type="SUPFAM" id="SSF53448">
    <property type="entry name" value="Nucleotide-diphospho-sugar transferases"/>
    <property type="match status" value="1"/>
</dbReference>
<dbReference type="RefSeq" id="WP_057790482.1">
    <property type="nucleotide sequence ID" value="NZ_CAXIBE010000036.1"/>
</dbReference>
<dbReference type="GO" id="GO:0016757">
    <property type="term" value="F:glycosyltransferase activity"/>
    <property type="evidence" value="ECO:0007669"/>
    <property type="project" value="UniProtKB-KW"/>
</dbReference>
<reference evidence="3" key="2">
    <citation type="submission" date="2023-07" db="EMBL/GenBank/DDBJ databases">
        <title>Genome content predicts the carbon catabolic preferences of heterotrophic bacteria.</title>
        <authorList>
            <person name="Gralka M."/>
        </authorList>
    </citation>
    <scope>NUCLEOTIDE SEQUENCE</scope>
    <source>
        <strain evidence="3">F2M12</strain>
    </source>
</reference>
<evidence type="ECO:0000313" key="3">
    <source>
        <dbReference type="EMBL" id="MDO6577836.1"/>
    </source>
</evidence>
<reference evidence="2 4" key="1">
    <citation type="submission" date="2015-12" db="EMBL/GenBank/DDBJ databases">
        <title>Intraspecies pangenome expansion in the marine bacterium Alteromonas.</title>
        <authorList>
            <person name="Lopez-Perez M."/>
            <person name="Rodriguez-Valera F."/>
        </authorList>
    </citation>
    <scope>NUCLEOTIDE SEQUENCE [LARGE SCALE GENOMIC DNA]</scope>
    <source>
        <strain evidence="2 4">LMG 21861</strain>
    </source>
</reference>
<dbReference type="PANTHER" id="PTHR43685">
    <property type="entry name" value="GLYCOSYLTRANSFERASE"/>
    <property type="match status" value="1"/>
</dbReference>